<organism evidence="2 3">
    <name type="scientific">Streptomyces nojiriensis</name>
    <dbReference type="NCBI Taxonomy" id="66374"/>
    <lineage>
        <taxon>Bacteria</taxon>
        <taxon>Bacillati</taxon>
        <taxon>Actinomycetota</taxon>
        <taxon>Actinomycetes</taxon>
        <taxon>Kitasatosporales</taxon>
        <taxon>Streptomycetaceae</taxon>
        <taxon>Streptomyces</taxon>
    </lineage>
</organism>
<dbReference type="GeneID" id="95589355"/>
<proteinExistence type="predicted"/>
<feature type="region of interest" description="Disordered" evidence="1">
    <location>
        <begin position="87"/>
        <end position="111"/>
    </location>
</feature>
<dbReference type="RefSeq" id="WP_189739661.1">
    <property type="nucleotide sequence ID" value="NZ_BMRL01000008.1"/>
</dbReference>
<dbReference type="EMBL" id="BNEC01000005">
    <property type="protein sequence ID" value="GHI71111.1"/>
    <property type="molecule type" value="Genomic_DNA"/>
</dbReference>
<gene>
    <name evidence="2" type="ORF">Snoj_50290</name>
</gene>
<comment type="caution">
    <text evidence="2">The sequence shown here is derived from an EMBL/GenBank/DDBJ whole genome shotgun (WGS) entry which is preliminary data.</text>
</comment>
<evidence type="ECO:0000313" key="2">
    <source>
        <dbReference type="EMBL" id="GHI71111.1"/>
    </source>
</evidence>
<evidence type="ECO:0000256" key="1">
    <source>
        <dbReference type="SAM" id="MobiDB-lite"/>
    </source>
</evidence>
<feature type="compositionally biased region" description="Basic and acidic residues" evidence="1">
    <location>
        <begin position="102"/>
        <end position="111"/>
    </location>
</feature>
<name>A0ABQ3SSI5_9ACTN</name>
<dbReference type="Proteomes" id="UP000613974">
    <property type="component" value="Unassembled WGS sequence"/>
</dbReference>
<reference evidence="3" key="1">
    <citation type="submission" date="2023-07" db="EMBL/GenBank/DDBJ databases">
        <title>Whole genome shotgun sequence of Streptomyces nojiriensis NBRC 13794.</title>
        <authorList>
            <person name="Komaki H."/>
            <person name="Tamura T."/>
        </authorList>
    </citation>
    <scope>NUCLEOTIDE SEQUENCE [LARGE SCALE GENOMIC DNA]</scope>
    <source>
        <strain evidence="3">NBRC 13794</strain>
    </source>
</reference>
<protein>
    <submittedName>
        <fullName evidence="2">Uncharacterized protein</fullName>
    </submittedName>
</protein>
<accession>A0ABQ3SSI5</accession>
<evidence type="ECO:0000313" key="3">
    <source>
        <dbReference type="Proteomes" id="UP000613974"/>
    </source>
</evidence>
<sequence length="111" mass="11942">MGTAVATPVRLSVRRGDEAVVEDLEWPSVPLELLGETRPSRLELGRLLFADFAAGVRHIVALVVIGSFGSAACQRGALNLRQEPTQATPFGFGQRAQTASARHRDSCGENR</sequence>
<keyword evidence="3" id="KW-1185">Reference proteome</keyword>